<dbReference type="EMBL" id="JABSTQ010000498">
    <property type="protein sequence ID" value="KAG0445363.1"/>
    <property type="molecule type" value="Genomic_DNA"/>
</dbReference>
<reference evidence="1 2" key="1">
    <citation type="journal article" date="2020" name="Cell">
        <title>Large-Scale Comparative Analyses of Tick Genomes Elucidate Their Genetic Diversity and Vector Capacities.</title>
        <authorList>
            <consortium name="Tick Genome and Microbiome Consortium (TIGMIC)"/>
            <person name="Jia N."/>
            <person name="Wang J."/>
            <person name="Shi W."/>
            <person name="Du L."/>
            <person name="Sun Y."/>
            <person name="Zhan W."/>
            <person name="Jiang J.F."/>
            <person name="Wang Q."/>
            <person name="Zhang B."/>
            <person name="Ji P."/>
            <person name="Bell-Sakyi L."/>
            <person name="Cui X.M."/>
            <person name="Yuan T.T."/>
            <person name="Jiang B.G."/>
            <person name="Yang W.F."/>
            <person name="Lam T.T."/>
            <person name="Chang Q.C."/>
            <person name="Ding S.J."/>
            <person name="Wang X.J."/>
            <person name="Zhu J.G."/>
            <person name="Ruan X.D."/>
            <person name="Zhao L."/>
            <person name="Wei J.T."/>
            <person name="Ye R.Z."/>
            <person name="Que T.C."/>
            <person name="Du C.H."/>
            <person name="Zhou Y.H."/>
            <person name="Cheng J.X."/>
            <person name="Dai P.F."/>
            <person name="Guo W.B."/>
            <person name="Han X.H."/>
            <person name="Huang E.J."/>
            <person name="Li L.F."/>
            <person name="Wei W."/>
            <person name="Gao Y.C."/>
            <person name="Liu J.Z."/>
            <person name="Shao H.Z."/>
            <person name="Wang X."/>
            <person name="Wang C.C."/>
            <person name="Yang T.C."/>
            <person name="Huo Q.B."/>
            <person name="Li W."/>
            <person name="Chen H.Y."/>
            <person name="Chen S.E."/>
            <person name="Zhou L.G."/>
            <person name="Ni X.B."/>
            <person name="Tian J.H."/>
            <person name="Sheng Y."/>
            <person name="Liu T."/>
            <person name="Pan Y.S."/>
            <person name="Xia L.Y."/>
            <person name="Li J."/>
            <person name="Zhao F."/>
            <person name="Cao W.C."/>
        </authorList>
    </citation>
    <scope>NUCLEOTIDE SEQUENCE [LARGE SCALE GENOMIC DNA]</scope>
    <source>
        <strain evidence="1">Iper-2018</strain>
    </source>
</reference>
<gene>
    <name evidence="1" type="ORF">HPB47_016282</name>
</gene>
<protein>
    <submittedName>
        <fullName evidence="1">Uncharacterized protein</fullName>
    </submittedName>
</protein>
<dbReference type="Proteomes" id="UP000805193">
    <property type="component" value="Unassembled WGS sequence"/>
</dbReference>
<sequence length="176" mass="18806">MVSLVSVGHFEELDLVYPVYGTLGTAEGETPEPQGVPFFACCRYTCGRHQTQDSPEERTVRSRGPGTVAVEAPKSQGGLLFCCQRQQAVGLQGQSRVGHQNRKGCRSSPAVVIPATTAKQAPRDSRRKDTPSAPGRPWDVATWGRVPDARAKPYSLVGGFPSSFSGDLPKAHPSGS</sequence>
<accession>A0AC60R3C3</accession>
<evidence type="ECO:0000313" key="2">
    <source>
        <dbReference type="Proteomes" id="UP000805193"/>
    </source>
</evidence>
<keyword evidence="2" id="KW-1185">Reference proteome</keyword>
<comment type="caution">
    <text evidence="1">The sequence shown here is derived from an EMBL/GenBank/DDBJ whole genome shotgun (WGS) entry which is preliminary data.</text>
</comment>
<proteinExistence type="predicted"/>
<organism evidence="1 2">
    <name type="scientific">Ixodes persulcatus</name>
    <name type="common">Taiga tick</name>
    <dbReference type="NCBI Taxonomy" id="34615"/>
    <lineage>
        <taxon>Eukaryota</taxon>
        <taxon>Metazoa</taxon>
        <taxon>Ecdysozoa</taxon>
        <taxon>Arthropoda</taxon>
        <taxon>Chelicerata</taxon>
        <taxon>Arachnida</taxon>
        <taxon>Acari</taxon>
        <taxon>Parasitiformes</taxon>
        <taxon>Ixodida</taxon>
        <taxon>Ixodoidea</taxon>
        <taxon>Ixodidae</taxon>
        <taxon>Ixodinae</taxon>
        <taxon>Ixodes</taxon>
    </lineage>
</organism>
<evidence type="ECO:0000313" key="1">
    <source>
        <dbReference type="EMBL" id="KAG0445363.1"/>
    </source>
</evidence>
<name>A0AC60R3C3_IXOPE</name>